<evidence type="ECO:0000313" key="1">
    <source>
        <dbReference type="EMBL" id="GAH08327.1"/>
    </source>
</evidence>
<organism evidence="1">
    <name type="scientific">marine sediment metagenome</name>
    <dbReference type="NCBI Taxonomy" id="412755"/>
    <lineage>
        <taxon>unclassified sequences</taxon>
        <taxon>metagenomes</taxon>
        <taxon>ecological metagenomes</taxon>
    </lineage>
</organism>
<comment type="caution">
    <text evidence="1">The sequence shown here is derived from an EMBL/GenBank/DDBJ whole genome shotgun (WGS) entry which is preliminary data.</text>
</comment>
<name>X1CKS3_9ZZZZ</name>
<accession>X1CKS3</accession>
<dbReference type="EMBL" id="BART01034848">
    <property type="protein sequence ID" value="GAH08327.1"/>
    <property type="molecule type" value="Genomic_DNA"/>
</dbReference>
<reference evidence="1" key="1">
    <citation type="journal article" date="2014" name="Front. Microbiol.">
        <title>High frequency of phylogenetically diverse reductive dehalogenase-homologous genes in deep subseafloor sedimentary metagenomes.</title>
        <authorList>
            <person name="Kawai M."/>
            <person name="Futagami T."/>
            <person name="Toyoda A."/>
            <person name="Takaki Y."/>
            <person name="Nishi S."/>
            <person name="Hori S."/>
            <person name="Arai W."/>
            <person name="Tsubouchi T."/>
            <person name="Morono Y."/>
            <person name="Uchiyama I."/>
            <person name="Ito T."/>
            <person name="Fujiyama A."/>
            <person name="Inagaki F."/>
            <person name="Takami H."/>
        </authorList>
    </citation>
    <scope>NUCLEOTIDE SEQUENCE</scope>
    <source>
        <strain evidence="1">Expedition CK06-06</strain>
    </source>
</reference>
<dbReference type="SUPFAM" id="SSF56091">
    <property type="entry name" value="DNA ligase/mRNA capping enzyme, catalytic domain"/>
    <property type="match status" value="1"/>
</dbReference>
<gene>
    <name evidence="1" type="ORF">S01H4_59425</name>
</gene>
<protein>
    <submittedName>
        <fullName evidence="1">Uncharacterized protein</fullName>
    </submittedName>
</protein>
<dbReference type="AlphaFoldDB" id="X1CKS3"/>
<proteinExistence type="predicted"/>
<dbReference type="Gene3D" id="1.10.287.610">
    <property type="entry name" value="Helix hairpin bin"/>
    <property type="match status" value="1"/>
</dbReference>
<sequence>MAKQLKLFESDKSSKFPSKLKSDRVKELQAQVEYHQHLYYNSQSEISDEEFDKLWDELKNLDPNNEVFFKVGTDFDASLDKVRHLIPMNSQAKVTSPAEL</sequence>